<proteinExistence type="predicted"/>
<protein>
    <recommendedName>
        <fullName evidence="4">DUF4386 domain-containing protein</fullName>
    </recommendedName>
</protein>
<keyword evidence="1" id="KW-0472">Membrane</keyword>
<feature type="transmembrane region" description="Helical" evidence="1">
    <location>
        <begin position="12"/>
        <end position="32"/>
    </location>
</feature>
<dbReference type="RefSeq" id="WP_054293590.1">
    <property type="nucleotide sequence ID" value="NZ_CP012752.1"/>
</dbReference>
<dbReference type="EMBL" id="CP012752">
    <property type="protein sequence ID" value="ALG11694.1"/>
    <property type="molecule type" value="Genomic_DNA"/>
</dbReference>
<dbReference type="Proteomes" id="UP000063699">
    <property type="component" value="Chromosome"/>
</dbReference>
<feature type="transmembrane region" description="Helical" evidence="1">
    <location>
        <begin position="190"/>
        <end position="210"/>
    </location>
</feature>
<evidence type="ECO:0000313" key="2">
    <source>
        <dbReference type="EMBL" id="ALG11694.1"/>
    </source>
</evidence>
<keyword evidence="1" id="KW-1133">Transmembrane helix</keyword>
<accession>A0A0N9I6P8</accession>
<dbReference type="InterPro" id="IPR025495">
    <property type="entry name" value="DUF4386"/>
</dbReference>
<evidence type="ECO:0008006" key="4">
    <source>
        <dbReference type="Google" id="ProtNLM"/>
    </source>
</evidence>
<evidence type="ECO:0000313" key="3">
    <source>
        <dbReference type="Proteomes" id="UP000063699"/>
    </source>
</evidence>
<feature type="transmembrane region" description="Helical" evidence="1">
    <location>
        <begin position="130"/>
        <end position="149"/>
    </location>
</feature>
<reference evidence="2 3" key="1">
    <citation type="submission" date="2015-07" db="EMBL/GenBank/DDBJ databases">
        <title>Genome sequencing of Kibdelosporangium phytohabitans.</title>
        <authorList>
            <person name="Qin S."/>
            <person name="Xing K."/>
        </authorList>
    </citation>
    <scope>NUCLEOTIDE SEQUENCE [LARGE SCALE GENOMIC DNA]</scope>
    <source>
        <strain evidence="2 3">KLBMP1111</strain>
    </source>
</reference>
<name>A0A0N9I6P8_9PSEU</name>
<dbReference type="STRING" id="860235.AOZ06_36790"/>
<dbReference type="Pfam" id="PF14329">
    <property type="entry name" value="DUF4386"/>
    <property type="match status" value="1"/>
</dbReference>
<sequence>MSPTKLARIAGALYLVVAATTIFAGLVNSRVIEPGRTAANIAGSAALYRAGLVSELVGAVFFLLTGMALYQLLKHVNHMAATAMVTFVAVSVAMQSLNLLNQHTALTIATSQDGSATLATLFADMRHTGFVISQTYFGLWLLPLGYLVVKSGYFPKALGILVMVGCAGHLVDVFTRLLAPGLGADISPFAMTPAAIAELSFVAWLLIRAVRVPQTDPRLPARVAIP</sequence>
<gene>
    <name evidence="2" type="ORF">AOZ06_36790</name>
</gene>
<feature type="transmembrane region" description="Helical" evidence="1">
    <location>
        <begin position="52"/>
        <end position="73"/>
    </location>
</feature>
<feature type="transmembrane region" description="Helical" evidence="1">
    <location>
        <begin position="80"/>
        <end position="97"/>
    </location>
</feature>
<keyword evidence="3" id="KW-1185">Reference proteome</keyword>
<organism evidence="2 3">
    <name type="scientific">Kibdelosporangium phytohabitans</name>
    <dbReference type="NCBI Taxonomy" id="860235"/>
    <lineage>
        <taxon>Bacteria</taxon>
        <taxon>Bacillati</taxon>
        <taxon>Actinomycetota</taxon>
        <taxon>Actinomycetes</taxon>
        <taxon>Pseudonocardiales</taxon>
        <taxon>Pseudonocardiaceae</taxon>
        <taxon>Kibdelosporangium</taxon>
    </lineage>
</organism>
<keyword evidence="1" id="KW-0812">Transmembrane</keyword>
<dbReference type="OrthoDB" id="1160166at2"/>
<dbReference type="KEGG" id="kphy:AOZ06_36790"/>
<dbReference type="AlphaFoldDB" id="A0A0N9I6P8"/>
<evidence type="ECO:0000256" key="1">
    <source>
        <dbReference type="SAM" id="Phobius"/>
    </source>
</evidence>